<protein>
    <submittedName>
        <fullName evidence="1">Uncharacterized protein</fullName>
    </submittedName>
</protein>
<gene>
    <name evidence="1" type="ORF">RMSM_01517</name>
</gene>
<sequence>MTTSDGRKWRCSKAGGHNLRNVSVVRSSRVANVWCVEVITRGNAITGDVQFHRRESPND</sequence>
<dbReference type="Proteomes" id="UP000011991">
    <property type="component" value="Unassembled WGS sequence"/>
</dbReference>
<comment type="caution">
    <text evidence="1">The sequence shown here is derived from an EMBL/GenBank/DDBJ whole genome shotgun (WGS) entry which is preliminary data.</text>
</comment>
<organism evidence="1 2">
    <name type="scientific">Rhodopirellula maiorica SM1</name>
    <dbReference type="NCBI Taxonomy" id="1265738"/>
    <lineage>
        <taxon>Bacteria</taxon>
        <taxon>Pseudomonadati</taxon>
        <taxon>Planctomycetota</taxon>
        <taxon>Planctomycetia</taxon>
        <taxon>Pirellulales</taxon>
        <taxon>Pirellulaceae</taxon>
        <taxon>Novipirellula</taxon>
    </lineage>
</organism>
<evidence type="ECO:0000313" key="1">
    <source>
        <dbReference type="EMBL" id="EMI21552.1"/>
    </source>
</evidence>
<dbReference type="AlphaFoldDB" id="M5S1L7"/>
<reference evidence="1 2" key="1">
    <citation type="journal article" date="2013" name="Mar. Genomics">
        <title>Expression of sulfatases in Rhodopirellula baltica and the diversity of sulfatases in the genus Rhodopirellula.</title>
        <authorList>
            <person name="Wegner C.E."/>
            <person name="Richter-Heitmann T."/>
            <person name="Klindworth A."/>
            <person name="Klockow C."/>
            <person name="Richter M."/>
            <person name="Achstetter T."/>
            <person name="Glockner F.O."/>
            <person name="Harder J."/>
        </authorList>
    </citation>
    <scope>NUCLEOTIDE SEQUENCE [LARGE SCALE GENOMIC DNA]</scope>
    <source>
        <strain evidence="1 2">SM1</strain>
    </source>
</reference>
<dbReference type="EMBL" id="ANOG01000231">
    <property type="protein sequence ID" value="EMI21552.1"/>
    <property type="molecule type" value="Genomic_DNA"/>
</dbReference>
<evidence type="ECO:0000313" key="2">
    <source>
        <dbReference type="Proteomes" id="UP000011991"/>
    </source>
</evidence>
<name>M5S1L7_9BACT</name>
<keyword evidence="2" id="KW-1185">Reference proteome</keyword>
<dbReference type="PATRIC" id="fig|1265738.3.peg.1504"/>
<proteinExistence type="predicted"/>
<accession>M5S1L7</accession>